<dbReference type="SUPFAM" id="SSF52507">
    <property type="entry name" value="Homo-oligomeric flavin-containing Cys decarboxylases, HFCD"/>
    <property type="match status" value="1"/>
</dbReference>
<dbReference type="EMBL" id="JAYWLU010000027">
    <property type="protein sequence ID" value="MEX3596120.1"/>
    <property type="molecule type" value="Genomic_DNA"/>
</dbReference>
<feature type="domain" description="Flavoprotein" evidence="1">
    <location>
        <begin position="18"/>
        <end position="158"/>
    </location>
</feature>
<reference evidence="2 3" key="1">
    <citation type="journal article" date="2024" name="Fungal Genet. Biol.">
        <title>The porcine skin microbiome exhibits broad fungal antagonism.</title>
        <authorList>
            <person name="De La Cruz K.F."/>
            <person name="Townsend E.C."/>
            <person name="Alex Cheong J.Z."/>
            <person name="Salamzade R."/>
            <person name="Liu A."/>
            <person name="Sandstrom S."/>
            <person name="Davila E."/>
            <person name="Huang L."/>
            <person name="Xu K.H."/>
            <person name="Wu S.Y."/>
            <person name="Meudt J.J."/>
            <person name="Shanmuganayagam D."/>
            <person name="Gibson A.L.F."/>
            <person name="Kalan L.R."/>
        </authorList>
    </citation>
    <scope>NUCLEOTIDE SEQUENCE [LARGE SCALE GENOMIC DNA]</scope>
    <source>
        <strain evidence="2 3">LK2625</strain>
    </source>
</reference>
<evidence type="ECO:0000313" key="2">
    <source>
        <dbReference type="EMBL" id="MEX3596120.1"/>
    </source>
</evidence>
<accession>A0ABV3V633</accession>
<comment type="caution">
    <text evidence="2">The sequence shown here is derived from an EMBL/GenBank/DDBJ whole genome shotgun (WGS) entry which is preliminary data.</text>
</comment>
<keyword evidence="3" id="KW-1185">Reference proteome</keyword>
<dbReference type="RefSeq" id="WP_368630151.1">
    <property type="nucleotide sequence ID" value="NZ_JAYWLU010000027.1"/>
</dbReference>
<organism evidence="2 3">
    <name type="scientific">Kocuria carniphila</name>
    <dbReference type="NCBI Taxonomy" id="262208"/>
    <lineage>
        <taxon>Bacteria</taxon>
        <taxon>Bacillati</taxon>
        <taxon>Actinomycetota</taxon>
        <taxon>Actinomycetes</taxon>
        <taxon>Micrococcales</taxon>
        <taxon>Micrococcaceae</taxon>
        <taxon>Kocuria</taxon>
    </lineage>
</organism>
<dbReference type="Pfam" id="PF02441">
    <property type="entry name" value="Flavoprotein"/>
    <property type="match status" value="1"/>
</dbReference>
<dbReference type="InterPro" id="IPR003382">
    <property type="entry name" value="Flavoprotein"/>
</dbReference>
<dbReference type="InterPro" id="IPR053797">
    <property type="entry name" value="CypD-like"/>
</dbReference>
<dbReference type="Proteomes" id="UP001558481">
    <property type="component" value="Unassembled WGS sequence"/>
</dbReference>
<dbReference type="NCBIfam" id="NF033753">
    <property type="entry name" value="RiPP_decarbCypD"/>
    <property type="match status" value="1"/>
</dbReference>
<dbReference type="Gene3D" id="3.40.50.1950">
    <property type="entry name" value="Flavin prenyltransferase-like"/>
    <property type="match status" value="1"/>
</dbReference>
<proteinExistence type="predicted"/>
<name>A0ABV3V633_9MICC</name>
<gene>
    <name evidence="2" type="ORF">VVR66_15510</name>
</gene>
<protein>
    <submittedName>
        <fullName evidence="2">CypD family RiPP peptide-cysteine decarboxylase</fullName>
    </submittedName>
</protein>
<evidence type="ECO:0000259" key="1">
    <source>
        <dbReference type="Pfam" id="PF02441"/>
    </source>
</evidence>
<sequence>MHTSEHPQRIFLGSALHLHVTGALASSMVPWWVQWFRTLHPQAVVNLSVSKAAEQFVSIRALRNLANGAVWRDDWDNPDLGTEWSSGRSGDSEAFIVFPASINTTMKLANAQTDSPALMMLQITDLPIIIADTFPGDSPAIRHRVDLLSERENIQFAPRVTGYRAHNRETAAVGFNLPGCLEIINEMLGLAK</sequence>
<evidence type="ECO:0000313" key="3">
    <source>
        <dbReference type="Proteomes" id="UP001558481"/>
    </source>
</evidence>
<dbReference type="InterPro" id="IPR036551">
    <property type="entry name" value="Flavin_trans-like"/>
</dbReference>